<name>A0A2T0S787_9PSEU</name>
<keyword evidence="2" id="KW-1185">Reference proteome</keyword>
<dbReference type="PANTHER" id="PTHR47691:SF3">
    <property type="entry name" value="HTH-TYPE TRANSCRIPTIONAL REGULATOR RV0890C-RELATED"/>
    <property type="match status" value="1"/>
</dbReference>
<proteinExistence type="predicted"/>
<dbReference type="SMART" id="SM00028">
    <property type="entry name" value="TPR"/>
    <property type="match status" value="5"/>
</dbReference>
<dbReference type="GO" id="GO:0043531">
    <property type="term" value="F:ADP binding"/>
    <property type="evidence" value="ECO:0007669"/>
    <property type="project" value="InterPro"/>
</dbReference>
<evidence type="ECO:0000313" key="2">
    <source>
        <dbReference type="Proteomes" id="UP000239494"/>
    </source>
</evidence>
<reference evidence="1 2" key="1">
    <citation type="submission" date="2018-03" db="EMBL/GenBank/DDBJ databases">
        <title>Genomic Encyclopedia of Archaeal and Bacterial Type Strains, Phase II (KMG-II): from individual species to whole genera.</title>
        <authorList>
            <person name="Goeker M."/>
        </authorList>
    </citation>
    <scope>NUCLEOTIDE SEQUENCE [LARGE SCALE GENOMIC DNA]</scope>
    <source>
        <strain evidence="1 2">DSM 44720</strain>
    </source>
</reference>
<accession>A0A2T0S787</accession>
<organism evidence="1 2">
    <name type="scientific">Umezawaea tangerina</name>
    <dbReference type="NCBI Taxonomy" id="84725"/>
    <lineage>
        <taxon>Bacteria</taxon>
        <taxon>Bacillati</taxon>
        <taxon>Actinomycetota</taxon>
        <taxon>Actinomycetes</taxon>
        <taxon>Pseudonocardiales</taxon>
        <taxon>Pseudonocardiaceae</taxon>
        <taxon>Umezawaea</taxon>
    </lineage>
</organism>
<dbReference type="SUPFAM" id="SSF48452">
    <property type="entry name" value="TPR-like"/>
    <property type="match status" value="1"/>
</dbReference>
<protein>
    <submittedName>
        <fullName evidence="1">NB-ARC domain-containing protein</fullName>
    </submittedName>
</protein>
<comment type="caution">
    <text evidence="1">The sequence shown here is derived from an EMBL/GenBank/DDBJ whole genome shotgun (WGS) entry which is preliminary data.</text>
</comment>
<dbReference type="InterPro" id="IPR011990">
    <property type="entry name" value="TPR-like_helical_dom_sf"/>
</dbReference>
<dbReference type="Proteomes" id="UP000239494">
    <property type="component" value="Unassembled WGS sequence"/>
</dbReference>
<dbReference type="Pfam" id="PF13424">
    <property type="entry name" value="TPR_12"/>
    <property type="match status" value="1"/>
</dbReference>
<dbReference type="RefSeq" id="WP_106196945.1">
    <property type="nucleotide sequence ID" value="NZ_PVTF01000026.1"/>
</dbReference>
<evidence type="ECO:0000313" key="1">
    <source>
        <dbReference type="EMBL" id="PRY29173.1"/>
    </source>
</evidence>
<gene>
    <name evidence="1" type="ORF">CLV43_12649</name>
</gene>
<dbReference type="EMBL" id="PVTF01000026">
    <property type="protein sequence ID" value="PRY29173.1"/>
    <property type="molecule type" value="Genomic_DNA"/>
</dbReference>
<sequence>MTGEADPTRNVVSGHTGHVVQAGVVSGDVNVNLPRPVHVLPHQLPATVAPFVGRKAELELLDAALDDEAAPVQVISATAGAGKTTLAVHWAHRAAHRFPDGQLYVNLRGFDPTGPPVVPGEAIRGFLDAFGVQADNIPVALDAQAALYRSLLAERRVLVVLDNARDADQVGLLLPGSASSRVLVTSRDRMHDLIVMQGARTIALRPMSDGDAIRLIASRIGEERVVNSGVAVRELIDTCVRLPLALVLVAARATLDPDLPLEALAEEVRDEEHRLDALELGDNRTGIRAVFSWSCNALSPQATAMFRLLGPHAGPTFGSGAAAALTGVPVKRAKQLLAELTKAHLLEESDRRYSFHDLLRSYAAELATAVETGPDNRIAAGRMLDHYLHTALAADRLIAPQRAPIAVPEPPDGIQVVAVDDEQQAFRWFTTEHATLLAAVEVAGRYGLHSHLWQLAWSMTTYLERKGHWRDWLSTQTAAASAAEESGEKAAEARARRLASRAAIRLGMPDVAAVHLERALALYEELGSAIGKARTHIVFSWVRELQERYSDAVDHAAESLDLFRQVGNRPGEARALDQLGWELALAEQHEEGLGYCEAALELFTELGHLAGLADTEDSLGYINFRLGRYEVAVEHLVRAIGLCRELGDQHTAAISWDRLGDVCLALGDVRGALDAWGAAIGVLEKRSAPEVVAVRAKRDGVVLSGG</sequence>
<dbReference type="Gene3D" id="1.25.40.10">
    <property type="entry name" value="Tetratricopeptide repeat domain"/>
    <property type="match status" value="1"/>
</dbReference>
<dbReference type="SUPFAM" id="SSF52540">
    <property type="entry name" value="P-loop containing nucleoside triphosphate hydrolases"/>
    <property type="match status" value="1"/>
</dbReference>
<dbReference type="InterPro" id="IPR027417">
    <property type="entry name" value="P-loop_NTPase"/>
</dbReference>
<dbReference type="Gene3D" id="3.40.50.300">
    <property type="entry name" value="P-loop containing nucleotide triphosphate hydrolases"/>
    <property type="match status" value="1"/>
</dbReference>
<dbReference type="AlphaFoldDB" id="A0A2T0S787"/>
<dbReference type="PANTHER" id="PTHR47691">
    <property type="entry name" value="REGULATOR-RELATED"/>
    <property type="match status" value="1"/>
</dbReference>
<dbReference type="OrthoDB" id="581105at2"/>
<dbReference type="InterPro" id="IPR019734">
    <property type="entry name" value="TPR_rpt"/>
</dbReference>